<evidence type="ECO:0000313" key="1">
    <source>
        <dbReference type="EMBL" id="NEV63268.1"/>
    </source>
</evidence>
<evidence type="ECO:0000313" key="2">
    <source>
        <dbReference type="Proteomes" id="UP000483379"/>
    </source>
</evidence>
<dbReference type="PRINTS" id="PR00413">
    <property type="entry name" value="HADHALOGNASE"/>
</dbReference>
<dbReference type="Gene3D" id="3.40.50.1000">
    <property type="entry name" value="HAD superfamily/HAD-like"/>
    <property type="match status" value="1"/>
</dbReference>
<dbReference type="SFLD" id="SFLDF00035">
    <property type="entry name" value="phosphoglycolate_phosphatase"/>
    <property type="match status" value="1"/>
</dbReference>
<keyword evidence="1" id="KW-0378">Hydrolase</keyword>
<dbReference type="SFLD" id="SFLDG01129">
    <property type="entry name" value="C1.5:_HAD__Beta-PGM__Phosphata"/>
    <property type="match status" value="1"/>
</dbReference>
<dbReference type="Pfam" id="PF00702">
    <property type="entry name" value="Hydrolase"/>
    <property type="match status" value="1"/>
</dbReference>
<accession>A0A6M0K0F1</accession>
<dbReference type="InterPro" id="IPR023198">
    <property type="entry name" value="PGP-like_dom2"/>
</dbReference>
<reference evidence="1 2" key="1">
    <citation type="submission" date="2020-02" db="EMBL/GenBank/DDBJ databases">
        <title>Genome sequences of Thiorhodococcus mannitoliphagus and Thiorhodococcus minor, purple sulfur photosynthetic bacteria in the gammaproteobacterial family, Chromatiaceae.</title>
        <authorList>
            <person name="Aviles F.A."/>
            <person name="Meyer T.E."/>
            <person name="Kyndt J.A."/>
        </authorList>
    </citation>
    <scope>NUCLEOTIDE SEQUENCE [LARGE SCALE GENOMIC DNA]</scope>
    <source>
        <strain evidence="1 2">DSM 11518</strain>
    </source>
</reference>
<comment type="caution">
    <text evidence="1">The sequence shown here is derived from an EMBL/GenBank/DDBJ whole genome shotgun (WGS) entry which is preliminary data.</text>
</comment>
<dbReference type="InterPro" id="IPR044999">
    <property type="entry name" value="CbbY-like"/>
</dbReference>
<keyword evidence="2" id="KW-1185">Reference proteome</keyword>
<dbReference type="NCBIfam" id="TIGR01509">
    <property type="entry name" value="HAD-SF-IA-v3"/>
    <property type="match status" value="1"/>
</dbReference>
<proteinExistence type="predicted"/>
<dbReference type="PANTHER" id="PTHR42896">
    <property type="entry name" value="XYLULOSE-1,5-BISPHOSPHATE (XUBP) PHOSPHATASE"/>
    <property type="match status" value="1"/>
</dbReference>
<gene>
    <name evidence="1" type="ORF">G3446_15470</name>
</gene>
<sequence>MYGFKALIFDVDGTVADTERDGHRPAFNAAFAEVGLDWHWDASLYGELLAVTGGKERIRYFMTRAGIQLDPDRDADAFVADLHRRKTAHYLAMLGRGAIPLRAGVMRLWKEARAAGTRLAIATTTTPENVAELLAHAGEPNLADWFEVIAAGDVVPAKKPAPDIYHLALEQLGLDAADCIAFEDSDNGARAALDAGLKSLVITTNAYTAGQDFGAAPLILDQLGEPGSPPKVKVGELGGSDCVDLQVLERLHLRVRAASGASA</sequence>
<dbReference type="Gene3D" id="1.10.150.240">
    <property type="entry name" value="Putative phosphatase, domain 2"/>
    <property type="match status" value="1"/>
</dbReference>
<dbReference type="InterPro" id="IPR036412">
    <property type="entry name" value="HAD-like_sf"/>
</dbReference>
<name>A0A6M0K0F1_9GAMM</name>
<dbReference type="AlphaFoldDB" id="A0A6M0K0F1"/>
<dbReference type="InterPro" id="IPR006439">
    <property type="entry name" value="HAD-SF_hydro_IA"/>
</dbReference>
<dbReference type="SFLD" id="SFLDS00003">
    <property type="entry name" value="Haloacid_Dehalogenase"/>
    <property type="match status" value="1"/>
</dbReference>
<dbReference type="EMBL" id="JAAIJQ010000046">
    <property type="protein sequence ID" value="NEV63268.1"/>
    <property type="molecule type" value="Genomic_DNA"/>
</dbReference>
<dbReference type="InterPro" id="IPR023214">
    <property type="entry name" value="HAD_sf"/>
</dbReference>
<dbReference type="Proteomes" id="UP000483379">
    <property type="component" value="Unassembled WGS sequence"/>
</dbReference>
<organism evidence="1 2">
    <name type="scientific">Thiorhodococcus minor</name>
    <dbReference type="NCBI Taxonomy" id="57489"/>
    <lineage>
        <taxon>Bacteria</taxon>
        <taxon>Pseudomonadati</taxon>
        <taxon>Pseudomonadota</taxon>
        <taxon>Gammaproteobacteria</taxon>
        <taxon>Chromatiales</taxon>
        <taxon>Chromatiaceae</taxon>
        <taxon>Thiorhodococcus</taxon>
    </lineage>
</organism>
<dbReference type="RefSeq" id="WP_164453733.1">
    <property type="nucleotide sequence ID" value="NZ_JAAIJQ010000046.1"/>
</dbReference>
<protein>
    <submittedName>
        <fullName evidence="1">HAD-IA family hydrolase</fullName>
    </submittedName>
</protein>
<dbReference type="SFLD" id="SFLDG01135">
    <property type="entry name" value="C1.5.6:_HAD__Beta-PGM__Phospha"/>
    <property type="match status" value="1"/>
</dbReference>
<dbReference type="SUPFAM" id="SSF56784">
    <property type="entry name" value="HAD-like"/>
    <property type="match status" value="1"/>
</dbReference>
<dbReference type="GO" id="GO:0016787">
    <property type="term" value="F:hydrolase activity"/>
    <property type="evidence" value="ECO:0007669"/>
    <property type="project" value="UniProtKB-KW"/>
</dbReference>
<dbReference type="PANTHER" id="PTHR42896:SF2">
    <property type="entry name" value="CBBY-LIKE PROTEIN"/>
    <property type="match status" value="1"/>
</dbReference>